<keyword evidence="4" id="KW-0949">S-adenosyl-L-methionine</keyword>
<accession>A0A1F6UYI5</accession>
<dbReference type="EMBL" id="MFTN01000028">
    <property type="protein sequence ID" value="OGI62442.1"/>
    <property type="molecule type" value="Genomic_DNA"/>
</dbReference>
<evidence type="ECO:0000256" key="5">
    <source>
        <dbReference type="ARBA" id="ARBA00023098"/>
    </source>
</evidence>
<dbReference type="NCBIfam" id="NF008686">
    <property type="entry name" value="PRK11705.1"/>
    <property type="match status" value="1"/>
</dbReference>
<dbReference type="PANTHER" id="PTHR43667">
    <property type="entry name" value="CYCLOPROPANE-FATTY-ACYL-PHOSPHOLIPID SYNTHASE"/>
    <property type="match status" value="1"/>
</dbReference>
<dbReference type="InterPro" id="IPR003333">
    <property type="entry name" value="CMAS"/>
</dbReference>
<protein>
    <submittedName>
        <fullName evidence="7">Cyclopropane-fatty-acyl-phospholipid synthase</fullName>
    </submittedName>
</protein>
<dbReference type="InterPro" id="IPR029063">
    <property type="entry name" value="SAM-dependent_MTases_sf"/>
</dbReference>
<evidence type="ECO:0000256" key="1">
    <source>
        <dbReference type="ARBA" id="ARBA00010815"/>
    </source>
</evidence>
<evidence type="ECO:0000256" key="6">
    <source>
        <dbReference type="PIRSR" id="PIRSR003085-1"/>
    </source>
</evidence>
<dbReference type="AlphaFoldDB" id="A0A1F6UYI5"/>
<dbReference type="Pfam" id="PF02353">
    <property type="entry name" value="CMAS"/>
    <property type="match status" value="1"/>
</dbReference>
<dbReference type="PIRSF" id="PIRSF003085">
    <property type="entry name" value="CMAS"/>
    <property type="match status" value="1"/>
</dbReference>
<gene>
    <name evidence="7" type="ORF">A2818_00565</name>
</gene>
<sequence length="373" mass="43674">MFAMNSKELIRKLLNSADVKINGDRPWDIQVYNDKLYDRIISKGTLGIGESYMDGWWDCKELDAMLYRVLHFSDKSIFYKNLTYLFHFLKLKFLNLQNKTKATEVAKTHYDLGNDLYMSFLDPYNQYSCGYFKNTDDLKIAQEKKLDLICKKLQLKSTDRVLDIGCGWGGFAKYAALHYGCHVTGITLSKEQVSYAKKFTEGLPVNIELLDYRDISQNFDKIVSVGMFEHVGYKNYRKMLEIVGQHLNKDGLFLLHTIGKNKSIETVDPWIEKYIFPNGILPSAKRITSSFEGLFVLEDWHNFGQYYDPTLITWYKNFDKSWPSLKQKYGDRFYRMFRYYLLSCAAGFRARELQLWQIVLSPRGVQGGYESIR</sequence>
<comment type="caution">
    <text evidence="7">The sequence shown here is derived from an EMBL/GenBank/DDBJ whole genome shotgun (WGS) entry which is preliminary data.</text>
</comment>
<evidence type="ECO:0000313" key="8">
    <source>
        <dbReference type="Proteomes" id="UP000177602"/>
    </source>
</evidence>
<name>A0A1F6UYI5_9BACT</name>
<evidence type="ECO:0000256" key="4">
    <source>
        <dbReference type="ARBA" id="ARBA00022691"/>
    </source>
</evidence>
<dbReference type="STRING" id="1801737.A2818_00565"/>
<organism evidence="7 8">
    <name type="scientific">Candidatus Nomurabacteria bacterium RIFCSPHIGHO2_01_FULL_40_12</name>
    <dbReference type="NCBI Taxonomy" id="1801737"/>
    <lineage>
        <taxon>Bacteria</taxon>
        <taxon>Candidatus Nomuraibacteriota</taxon>
    </lineage>
</organism>
<dbReference type="InterPro" id="IPR050723">
    <property type="entry name" value="CFA/CMAS"/>
</dbReference>
<dbReference type="GO" id="GO:0008610">
    <property type="term" value="P:lipid biosynthetic process"/>
    <property type="evidence" value="ECO:0007669"/>
    <property type="project" value="InterPro"/>
</dbReference>
<dbReference type="Gene3D" id="3.40.50.150">
    <property type="entry name" value="Vaccinia Virus protein VP39"/>
    <property type="match status" value="1"/>
</dbReference>
<evidence type="ECO:0000256" key="2">
    <source>
        <dbReference type="ARBA" id="ARBA00022603"/>
    </source>
</evidence>
<dbReference type="Proteomes" id="UP000177602">
    <property type="component" value="Unassembled WGS sequence"/>
</dbReference>
<keyword evidence="2" id="KW-0489">Methyltransferase</keyword>
<comment type="similarity">
    <text evidence="1">Belongs to the CFA/CMAS family.</text>
</comment>
<evidence type="ECO:0000313" key="7">
    <source>
        <dbReference type="EMBL" id="OGI62442.1"/>
    </source>
</evidence>
<keyword evidence="3" id="KW-0808">Transferase</keyword>
<dbReference type="GO" id="GO:0008168">
    <property type="term" value="F:methyltransferase activity"/>
    <property type="evidence" value="ECO:0007669"/>
    <property type="project" value="UniProtKB-KW"/>
</dbReference>
<reference evidence="7 8" key="1">
    <citation type="journal article" date="2016" name="Nat. Commun.">
        <title>Thousands of microbial genomes shed light on interconnected biogeochemical processes in an aquifer system.</title>
        <authorList>
            <person name="Anantharaman K."/>
            <person name="Brown C.T."/>
            <person name="Hug L.A."/>
            <person name="Sharon I."/>
            <person name="Castelle C.J."/>
            <person name="Probst A.J."/>
            <person name="Thomas B.C."/>
            <person name="Singh A."/>
            <person name="Wilkins M.J."/>
            <person name="Karaoz U."/>
            <person name="Brodie E.L."/>
            <person name="Williams K.H."/>
            <person name="Hubbard S.S."/>
            <person name="Banfield J.F."/>
        </authorList>
    </citation>
    <scope>NUCLEOTIDE SEQUENCE [LARGE SCALE GENOMIC DNA]</scope>
</reference>
<proteinExistence type="inferred from homology"/>
<dbReference type="CDD" id="cd02440">
    <property type="entry name" value="AdoMet_MTases"/>
    <property type="match status" value="1"/>
</dbReference>
<dbReference type="PANTHER" id="PTHR43667:SF1">
    <property type="entry name" value="CYCLOPROPANE-FATTY-ACYL-PHOSPHOLIPID SYNTHASE"/>
    <property type="match status" value="1"/>
</dbReference>
<dbReference type="GO" id="GO:0032259">
    <property type="term" value="P:methylation"/>
    <property type="evidence" value="ECO:0007669"/>
    <property type="project" value="UniProtKB-KW"/>
</dbReference>
<evidence type="ECO:0000256" key="3">
    <source>
        <dbReference type="ARBA" id="ARBA00022679"/>
    </source>
</evidence>
<dbReference type="SUPFAM" id="SSF53335">
    <property type="entry name" value="S-adenosyl-L-methionine-dependent methyltransferases"/>
    <property type="match status" value="1"/>
</dbReference>
<keyword evidence="5" id="KW-0443">Lipid metabolism</keyword>
<feature type="active site" evidence="6">
    <location>
        <position position="344"/>
    </location>
</feature>